<dbReference type="GO" id="GO:0005829">
    <property type="term" value="C:cytosol"/>
    <property type="evidence" value="ECO:0007669"/>
    <property type="project" value="TreeGrafter"/>
</dbReference>
<feature type="compositionally biased region" description="Basic residues" evidence="2">
    <location>
        <begin position="202"/>
        <end position="216"/>
    </location>
</feature>
<gene>
    <name evidence="3" type="ORF">TPC1_11868</name>
</gene>
<dbReference type="SMART" id="SM00698">
    <property type="entry name" value="MORN"/>
    <property type="match status" value="5"/>
</dbReference>
<accession>A0A146KIF6</accession>
<dbReference type="SUPFAM" id="SSF82185">
    <property type="entry name" value="Histone H3 K4-specific methyltransferase SET7/9 N-terminal domain"/>
    <property type="match status" value="2"/>
</dbReference>
<protein>
    <submittedName>
        <fullName evidence="3">Membrane occupation and recognition nexus (Morn) repeat protein</fullName>
    </submittedName>
</protein>
<dbReference type="InterPro" id="IPR003409">
    <property type="entry name" value="MORN"/>
</dbReference>
<dbReference type="EMBL" id="GDID01001390">
    <property type="protein sequence ID" value="JAP95216.1"/>
    <property type="molecule type" value="Transcribed_RNA"/>
</dbReference>
<feature type="region of interest" description="Disordered" evidence="2">
    <location>
        <begin position="202"/>
        <end position="236"/>
    </location>
</feature>
<dbReference type="PANTHER" id="PTHR43215">
    <property type="entry name" value="RADIAL SPOKE HEAD 1 HOMOLOG"/>
    <property type="match status" value="1"/>
</dbReference>
<dbReference type="Pfam" id="PF02493">
    <property type="entry name" value="MORN"/>
    <property type="match status" value="6"/>
</dbReference>
<organism evidence="3">
    <name type="scientific">Trepomonas sp. PC1</name>
    <dbReference type="NCBI Taxonomy" id="1076344"/>
    <lineage>
        <taxon>Eukaryota</taxon>
        <taxon>Metamonada</taxon>
        <taxon>Diplomonadida</taxon>
        <taxon>Hexamitidae</taxon>
        <taxon>Hexamitinae</taxon>
        <taxon>Trepomonas</taxon>
    </lineage>
</organism>
<proteinExistence type="predicted"/>
<dbReference type="Gene3D" id="2.20.110.10">
    <property type="entry name" value="Histone H3 K4-specific methyltransferase SET7/9 N-terminal domain"/>
    <property type="match status" value="2"/>
</dbReference>
<evidence type="ECO:0000256" key="2">
    <source>
        <dbReference type="SAM" id="MobiDB-lite"/>
    </source>
</evidence>
<evidence type="ECO:0000256" key="1">
    <source>
        <dbReference type="ARBA" id="ARBA00022737"/>
    </source>
</evidence>
<keyword evidence="1" id="KW-0677">Repeat</keyword>
<evidence type="ECO:0000313" key="3">
    <source>
        <dbReference type="EMBL" id="JAP95216.1"/>
    </source>
</evidence>
<dbReference type="AlphaFoldDB" id="A0A146KIF6"/>
<dbReference type="PANTHER" id="PTHR43215:SF14">
    <property type="entry name" value="RADIAL SPOKE HEAD 1 HOMOLOG"/>
    <property type="match status" value="1"/>
</dbReference>
<sequence length="236" mass="26498">MSVIQLDNQTTYEGEINEDKQPHGFGIITYINGSTFSGLFQHGDREGAGVMVSSDHFSIAEYKDDKKEGHGLIIWGRGDIFNGHFVKDLPNGDGDYYWPNGDNYVGQFVDGLREGYGVLIKNGVNDYFGDYAKDKRNGVGSFTTLDGVQLTAEWVNGEIASEAYDEEMRIVEADILGQIIAEIQPERATLIPNSFGIAVDRRRRKRRGEKKNRRSVFTKMDVDKIDGENATKQEDK</sequence>
<name>A0A146KIF6_9EUKA</name>
<reference evidence="3" key="1">
    <citation type="submission" date="2015-07" db="EMBL/GenBank/DDBJ databases">
        <title>Adaptation to a free-living lifestyle via gene acquisitions in the diplomonad Trepomonas sp. PC1.</title>
        <authorList>
            <person name="Xu F."/>
            <person name="Jerlstrom-Hultqvist J."/>
            <person name="Kolisko M."/>
            <person name="Simpson A.G.B."/>
            <person name="Roger A.J."/>
            <person name="Svard S.G."/>
            <person name="Andersson J.O."/>
        </authorList>
    </citation>
    <scope>NUCLEOTIDE SEQUENCE</scope>
    <source>
        <strain evidence="3">PC1</strain>
    </source>
</reference>
<feature type="compositionally biased region" description="Basic and acidic residues" evidence="2">
    <location>
        <begin position="220"/>
        <end position="236"/>
    </location>
</feature>